<keyword evidence="3" id="KW-0805">Transcription regulation</keyword>
<keyword evidence="10" id="KW-1185">Reference proteome</keyword>
<comment type="subcellular location">
    <subcellularLocation>
        <location evidence="1">Nucleus</location>
    </subcellularLocation>
</comment>
<dbReference type="PANTHER" id="PTHR31845">
    <property type="entry name" value="FINGER DOMAIN PROTEIN, PUTATIVE-RELATED"/>
    <property type="match status" value="1"/>
</dbReference>
<feature type="region of interest" description="Disordered" evidence="7">
    <location>
        <begin position="14"/>
        <end position="105"/>
    </location>
</feature>
<evidence type="ECO:0000256" key="1">
    <source>
        <dbReference type="ARBA" id="ARBA00004123"/>
    </source>
</evidence>
<feature type="compositionally biased region" description="Low complexity" evidence="7">
    <location>
        <begin position="43"/>
        <end position="81"/>
    </location>
</feature>
<dbReference type="Proteomes" id="UP000078544">
    <property type="component" value="Unassembled WGS sequence"/>
</dbReference>
<dbReference type="AlphaFoldDB" id="A0A167WQ66"/>
<feature type="region of interest" description="Disordered" evidence="7">
    <location>
        <begin position="645"/>
        <end position="715"/>
    </location>
</feature>
<keyword evidence="6" id="KW-0539">Nucleus</keyword>
<evidence type="ECO:0000256" key="3">
    <source>
        <dbReference type="ARBA" id="ARBA00023015"/>
    </source>
</evidence>
<dbReference type="GO" id="GO:0000976">
    <property type="term" value="F:transcription cis-regulatory region binding"/>
    <property type="evidence" value="ECO:0007669"/>
    <property type="project" value="TreeGrafter"/>
</dbReference>
<dbReference type="GO" id="GO:0008270">
    <property type="term" value="F:zinc ion binding"/>
    <property type="evidence" value="ECO:0007669"/>
    <property type="project" value="InterPro"/>
</dbReference>
<gene>
    <name evidence="9" type="ORF">AAL_07787</name>
</gene>
<feature type="domain" description="Zn(2)-C6 fungal-type" evidence="8">
    <location>
        <begin position="122"/>
        <end position="157"/>
    </location>
</feature>
<feature type="region of interest" description="Disordered" evidence="7">
    <location>
        <begin position="159"/>
        <end position="200"/>
    </location>
</feature>
<dbReference type="EMBL" id="AZGY01000026">
    <property type="protein sequence ID" value="KZZ89139.1"/>
    <property type="molecule type" value="Genomic_DNA"/>
</dbReference>
<dbReference type="CDD" id="cd12148">
    <property type="entry name" value="fungal_TF_MHR"/>
    <property type="match status" value="1"/>
</dbReference>
<dbReference type="SUPFAM" id="SSF57701">
    <property type="entry name" value="Zn2/Cys6 DNA-binding domain"/>
    <property type="match status" value="1"/>
</dbReference>
<evidence type="ECO:0000313" key="9">
    <source>
        <dbReference type="EMBL" id="KZZ89139.1"/>
    </source>
</evidence>
<evidence type="ECO:0000256" key="2">
    <source>
        <dbReference type="ARBA" id="ARBA00022723"/>
    </source>
</evidence>
<keyword evidence="5" id="KW-0804">Transcription</keyword>
<dbReference type="GO" id="GO:0000981">
    <property type="term" value="F:DNA-binding transcription factor activity, RNA polymerase II-specific"/>
    <property type="evidence" value="ECO:0007669"/>
    <property type="project" value="InterPro"/>
</dbReference>
<accession>A0A167WQ66</accession>
<protein>
    <submittedName>
        <fullName evidence="9">Zn(2)-C6 fungal-type DNA-binding domain protein</fullName>
    </submittedName>
</protein>
<feature type="compositionally biased region" description="Basic and acidic residues" evidence="7">
    <location>
        <begin position="171"/>
        <end position="191"/>
    </location>
</feature>
<evidence type="ECO:0000313" key="10">
    <source>
        <dbReference type="Proteomes" id="UP000078544"/>
    </source>
</evidence>
<dbReference type="GO" id="GO:0006351">
    <property type="term" value="P:DNA-templated transcription"/>
    <property type="evidence" value="ECO:0007669"/>
    <property type="project" value="InterPro"/>
</dbReference>
<dbReference type="InterPro" id="IPR036864">
    <property type="entry name" value="Zn2-C6_fun-type_DNA-bd_sf"/>
</dbReference>
<dbReference type="CDD" id="cd00067">
    <property type="entry name" value="GAL4"/>
    <property type="match status" value="1"/>
</dbReference>
<feature type="compositionally biased region" description="Pro residues" evidence="7">
    <location>
        <begin position="30"/>
        <end position="42"/>
    </location>
</feature>
<dbReference type="PROSITE" id="PS50048">
    <property type="entry name" value="ZN2_CY6_FUNGAL_2"/>
    <property type="match status" value="1"/>
</dbReference>
<dbReference type="PROSITE" id="PS00463">
    <property type="entry name" value="ZN2_CY6_FUNGAL_1"/>
    <property type="match status" value="1"/>
</dbReference>
<evidence type="ECO:0000256" key="5">
    <source>
        <dbReference type="ARBA" id="ARBA00023163"/>
    </source>
</evidence>
<dbReference type="OrthoDB" id="8062037at2759"/>
<comment type="caution">
    <text evidence="9">The sequence shown here is derived from an EMBL/GenBank/DDBJ whole genome shotgun (WGS) entry which is preliminary data.</text>
</comment>
<dbReference type="InterPro" id="IPR007219">
    <property type="entry name" value="XnlR_reg_dom"/>
</dbReference>
<name>A0A167WQ66_9HYPO</name>
<evidence type="ECO:0000256" key="6">
    <source>
        <dbReference type="ARBA" id="ARBA00023242"/>
    </source>
</evidence>
<proteinExistence type="predicted"/>
<reference evidence="9 10" key="1">
    <citation type="journal article" date="2016" name="Genome Biol. Evol.">
        <title>Divergent and convergent evolution of fungal pathogenicity.</title>
        <authorList>
            <person name="Shang Y."/>
            <person name="Xiao G."/>
            <person name="Zheng P."/>
            <person name="Cen K."/>
            <person name="Zhan S."/>
            <person name="Wang C."/>
        </authorList>
    </citation>
    <scope>NUCLEOTIDE SEQUENCE [LARGE SCALE GENOMIC DNA]</scope>
    <source>
        <strain evidence="9 10">RCEF 2490</strain>
    </source>
</reference>
<keyword evidence="2" id="KW-0479">Metal-binding</keyword>
<evidence type="ECO:0000256" key="4">
    <source>
        <dbReference type="ARBA" id="ARBA00023125"/>
    </source>
</evidence>
<dbReference type="InterPro" id="IPR051089">
    <property type="entry name" value="prtT"/>
</dbReference>
<evidence type="ECO:0000256" key="7">
    <source>
        <dbReference type="SAM" id="MobiDB-lite"/>
    </source>
</evidence>
<dbReference type="SMART" id="SM00066">
    <property type="entry name" value="GAL4"/>
    <property type="match status" value="1"/>
</dbReference>
<sequence>MSFLKFKLDHVPPRAAPLPIASRASSTTPPGSPAFPPPPPRLSAPLAPSASSAPASAPASFLPLAAPPAAAAAPRGPASAPIPAPDDTKVPWSKRPATPPKAGELSFSLRSWKRIKTRQTTACAECKASKVRCERAAAAESGDACRRCLRLDKQCFFDSKPRTRSTTGKPPAHEEAASTERDKSVSRRSPDSLRTSGTEACSSLVHRLTRQPSSRPFPSIENKQLDIRIDSLISREVAQQVFHHFVNSVAPKCPLVVFAAGTPPEFVRETRPLLFLSILSVASSGYCSVEKQTELALESKRALADRAMVQRDKSLEIVQSLQVVCLWCRAIDGHKELKLAQLVQVTVTMAMGLGLDRLLQPVDDPQTLWDRAEGQRAWLGCFLLSASVSLLLRCPILMHWTPDMDVYMNDLRSGQACQSDVFLCELVRTEHICYSAHRELLSAHHGGPAFINNPDSTEMIRRLQSRIDEWAGRGGNELQRSLLDFSKCAASLFAHELVMHVGGDEDEFRAPFSVQSLQNCKCLTEQTDKERLSTFRRIIAASHGLLNTFLGLSLFDILSLSPHIYGGRVIYSLVLLCKLFRAIMQAPGEMRALIRIDDLRLGEYLNHLDHLAKALISHDERNALSRAFLVIDQLRRWYHMHRYQAPSSDSSPMAAIDSQSCRTSQGSSPRAALHHARGPQCFDSLAQQSKEEAHNPSMDPDPFGTEGGTKEGWFL</sequence>
<dbReference type="GO" id="GO:0005634">
    <property type="term" value="C:nucleus"/>
    <property type="evidence" value="ECO:0007669"/>
    <property type="project" value="UniProtKB-SubCell"/>
</dbReference>
<dbReference type="Gene3D" id="4.10.240.10">
    <property type="entry name" value="Zn(2)-C6 fungal-type DNA-binding domain"/>
    <property type="match status" value="1"/>
</dbReference>
<feature type="compositionally biased region" description="Polar residues" evidence="7">
    <location>
        <begin position="645"/>
        <end position="668"/>
    </location>
</feature>
<keyword evidence="4 9" id="KW-0238">DNA-binding</keyword>
<organism evidence="9 10">
    <name type="scientific">Moelleriella libera RCEF 2490</name>
    <dbReference type="NCBI Taxonomy" id="1081109"/>
    <lineage>
        <taxon>Eukaryota</taxon>
        <taxon>Fungi</taxon>
        <taxon>Dikarya</taxon>
        <taxon>Ascomycota</taxon>
        <taxon>Pezizomycotina</taxon>
        <taxon>Sordariomycetes</taxon>
        <taxon>Hypocreomycetidae</taxon>
        <taxon>Hypocreales</taxon>
        <taxon>Clavicipitaceae</taxon>
        <taxon>Moelleriella</taxon>
    </lineage>
</organism>
<dbReference type="PANTHER" id="PTHR31845:SF10">
    <property type="entry name" value="ZN(II)2CYS6 TRANSCRIPTION FACTOR (EUROFUNG)"/>
    <property type="match status" value="1"/>
</dbReference>
<dbReference type="InterPro" id="IPR001138">
    <property type="entry name" value="Zn2Cys6_DnaBD"/>
</dbReference>
<evidence type="ECO:0000259" key="8">
    <source>
        <dbReference type="PROSITE" id="PS50048"/>
    </source>
</evidence>
<dbReference type="Pfam" id="PF04082">
    <property type="entry name" value="Fungal_trans"/>
    <property type="match status" value="1"/>
</dbReference>